<name>G0VG06_NAUCA</name>
<dbReference type="KEGG" id="ncs:NCAS_0E03550"/>
<dbReference type="Proteomes" id="UP000001640">
    <property type="component" value="Chromosome 5"/>
</dbReference>
<keyword evidence="3" id="KW-1185">Reference proteome</keyword>
<dbReference type="OrthoDB" id="10692101at2759"/>
<dbReference type="InParanoid" id="G0VG06"/>
<reference key="2">
    <citation type="submission" date="2011-08" db="EMBL/GenBank/DDBJ databases">
        <title>Genome sequence of Naumovozyma castellii.</title>
        <authorList>
            <person name="Gordon J.L."/>
            <person name="Armisen D."/>
            <person name="Proux-Wera E."/>
            <person name="OhEigeartaigh S.S."/>
            <person name="Byrne K.P."/>
            <person name="Wolfe K.H."/>
        </authorList>
    </citation>
    <scope>NUCLEOTIDE SEQUENCE</scope>
    <source>
        <strain>Type strain:CBS 4309</strain>
    </source>
</reference>
<gene>
    <name evidence="2" type="primary">NCAS0E03550</name>
    <name evidence="2" type="ordered locus">NCAS_0E03550</name>
</gene>
<evidence type="ECO:0000256" key="1">
    <source>
        <dbReference type="SAM" id="SignalP"/>
    </source>
</evidence>
<dbReference type="EMBL" id="HE576756">
    <property type="protein sequence ID" value="CCC70425.1"/>
    <property type="molecule type" value="Genomic_DNA"/>
</dbReference>
<sequence length="528" mass="56573">MLFCKYTLYVVGALYSLAQVAHGIEITRDVVFNIPLIETDVIVDTGFGVSFMSKGSVPISMDGDITNNGVFCLGLTKFGTISSDSITNNGQMFLQTEDFAGSKGFQATNLLNNGFLSFTRNSFGSISITGSFINKGVIYINYPGGSVVLEGPTGGIVNDGVIEVEAGDIQYNITFSNIVGTGCINLQNPLPPIFDLSKPFNQTIYAAENDWLLFTGPQLAESIPVVRLPPDTTFTLLVGPPIRQGLSYNYSTVTGMLNITIHSGSFIFDVGPNLNESLFVASVCNNVGDGTLCLQMQSNSNAEMPSNCQSGVDAYKVATNLCPTKPALPAPLTIKASYEGNTITKIVSYETTLDTDGLPNTVTTTEYFIPSFSLPSPYTTTITNGFLTQTEVVSYFTTTGYLPHLTELTNLPFPGTTTSTISVPFSIPHPYTSTFTDLNMTVSEIISYYSTTGSDGKPATGTTTSTLTATSYITTTTTDYPMGTTHITKDYTSEGTWSSSVTYSTAVETYIIKILSTGTGIETLSTIY</sequence>
<accession>G0VG06</accession>
<dbReference type="InterPro" id="IPR049451">
    <property type="entry name" value="AWP2-like_YTTT_rpt"/>
</dbReference>
<dbReference type="AlphaFoldDB" id="G0VG06"/>
<protein>
    <recommendedName>
        <fullName evidence="4">Hyphally-regulated cell wall protein N-terminal domain-containing protein</fullName>
    </recommendedName>
</protein>
<dbReference type="GeneID" id="96904054"/>
<dbReference type="RefSeq" id="XP_003676782.1">
    <property type="nucleotide sequence ID" value="XM_003676734.1"/>
</dbReference>
<feature type="chain" id="PRO_5003410480" description="Hyphally-regulated cell wall protein N-terminal domain-containing protein" evidence="1">
    <location>
        <begin position="24"/>
        <end position="528"/>
    </location>
</feature>
<feature type="signal peptide" evidence="1">
    <location>
        <begin position="1"/>
        <end position="23"/>
    </location>
</feature>
<proteinExistence type="predicted"/>
<evidence type="ECO:0000313" key="3">
    <source>
        <dbReference type="Proteomes" id="UP000001640"/>
    </source>
</evidence>
<dbReference type="HOGENOM" id="CLU_031731_0_0_1"/>
<dbReference type="Pfam" id="PF20646">
    <property type="entry name" value="Hpf1_C"/>
    <property type="match status" value="3"/>
</dbReference>
<organism evidence="2 3">
    <name type="scientific">Naumovozyma castellii</name>
    <name type="common">Yeast</name>
    <name type="synonym">Saccharomyces castellii</name>
    <dbReference type="NCBI Taxonomy" id="27288"/>
    <lineage>
        <taxon>Eukaryota</taxon>
        <taxon>Fungi</taxon>
        <taxon>Dikarya</taxon>
        <taxon>Ascomycota</taxon>
        <taxon>Saccharomycotina</taxon>
        <taxon>Saccharomycetes</taxon>
        <taxon>Saccharomycetales</taxon>
        <taxon>Saccharomycetaceae</taxon>
        <taxon>Naumovozyma</taxon>
    </lineage>
</organism>
<keyword evidence="1" id="KW-0732">Signal</keyword>
<evidence type="ECO:0008006" key="4">
    <source>
        <dbReference type="Google" id="ProtNLM"/>
    </source>
</evidence>
<reference evidence="2 3" key="1">
    <citation type="journal article" date="2011" name="Proc. Natl. Acad. Sci. U.S.A.">
        <title>Evolutionary erosion of yeast sex chromosomes by mating-type switching accidents.</title>
        <authorList>
            <person name="Gordon J.L."/>
            <person name="Armisen D."/>
            <person name="Proux-Wera E."/>
            <person name="Oheigeartaigh S.S."/>
            <person name="Byrne K.P."/>
            <person name="Wolfe K.H."/>
        </authorList>
    </citation>
    <scope>NUCLEOTIDE SEQUENCE [LARGE SCALE GENOMIC DNA]</scope>
    <source>
        <strain evidence="3">ATCC 76901 / BCRC 22586 / CBS 4309 / NBRC 1992 / NRRL Y-12630</strain>
    </source>
</reference>
<evidence type="ECO:0000313" key="2">
    <source>
        <dbReference type="EMBL" id="CCC70425.1"/>
    </source>
</evidence>